<dbReference type="PANTHER" id="PTHR45138:SF9">
    <property type="entry name" value="DIGUANYLATE CYCLASE DGCM-RELATED"/>
    <property type="match status" value="1"/>
</dbReference>
<dbReference type="FunFam" id="3.30.70.270:FF:000001">
    <property type="entry name" value="Diguanylate cyclase domain protein"/>
    <property type="match status" value="1"/>
</dbReference>
<dbReference type="PROSITE" id="PS50887">
    <property type="entry name" value="GGDEF"/>
    <property type="match status" value="1"/>
</dbReference>
<gene>
    <name evidence="2" type="primary">pleD_10</name>
    <name evidence="2" type="ORF">SDC9_151389</name>
</gene>
<protein>
    <submittedName>
        <fullName evidence="2">Response regulator PleD</fullName>
    </submittedName>
</protein>
<evidence type="ECO:0000313" key="2">
    <source>
        <dbReference type="EMBL" id="MPN04153.1"/>
    </source>
</evidence>
<name>A0A645EUG1_9ZZZZ</name>
<dbReference type="NCBIfam" id="TIGR00254">
    <property type="entry name" value="GGDEF"/>
    <property type="match status" value="1"/>
</dbReference>
<dbReference type="GO" id="GO:0052621">
    <property type="term" value="F:diguanylate cyclase activity"/>
    <property type="evidence" value="ECO:0007669"/>
    <property type="project" value="TreeGrafter"/>
</dbReference>
<accession>A0A645EUG1</accession>
<dbReference type="Gene3D" id="3.30.70.270">
    <property type="match status" value="1"/>
</dbReference>
<dbReference type="InterPro" id="IPR043128">
    <property type="entry name" value="Rev_trsase/Diguanyl_cyclase"/>
</dbReference>
<evidence type="ECO:0000259" key="1">
    <source>
        <dbReference type="PROSITE" id="PS50887"/>
    </source>
</evidence>
<dbReference type="InterPro" id="IPR000160">
    <property type="entry name" value="GGDEF_dom"/>
</dbReference>
<dbReference type="AlphaFoldDB" id="A0A645EUG1"/>
<dbReference type="GO" id="GO:0005886">
    <property type="term" value="C:plasma membrane"/>
    <property type="evidence" value="ECO:0007669"/>
    <property type="project" value="TreeGrafter"/>
</dbReference>
<dbReference type="SMART" id="SM00267">
    <property type="entry name" value="GGDEF"/>
    <property type="match status" value="1"/>
</dbReference>
<dbReference type="GO" id="GO:0043709">
    <property type="term" value="P:cell adhesion involved in single-species biofilm formation"/>
    <property type="evidence" value="ECO:0007669"/>
    <property type="project" value="TreeGrafter"/>
</dbReference>
<reference evidence="2" key="1">
    <citation type="submission" date="2019-08" db="EMBL/GenBank/DDBJ databases">
        <authorList>
            <person name="Kucharzyk K."/>
            <person name="Murdoch R.W."/>
            <person name="Higgins S."/>
            <person name="Loffler F."/>
        </authorList>
    </citation>
    <scope>NUCLEOTIDE SEQUENCE</scope>
</reference>
<comment type="caution">
    <text evidence="2">The sequence shown here is derived from an EMBL/GenBank/DDBJ whole genome shotgun (WGS) entry which is preliminary data.</text>
</comment>
<sequence>MLDIDHFKAFNDLAGHDGGDALLRQLGAYLAKNVRRFDTVCRYGGEEFLIILPKISALNAQHLAEKLRQGVKKLQVQGSSGLTLQCTISLGIALYPQTAADTETLIKAADEALYRAKNNGRDQSIIAL</sequence>
<dbReference type="GO" id="GO:1902201">
    <property type="term" value="P:negative regulation of bacterial-type flagellum-dependent cell motility"/>
    <property type="evidence" value="ECO:0007669"/>
    <property type="project" value="TreeGrafter"/>
</dbReference>
<dbReference type="InterPro" id="IPR029787">
    <property type="entry name" value="Nucleotide_cyclase"/>
</dbReference>
<proteinExistence type="predicted"/>
<dbReference type="CDD" id="cd01949">
    <property type="entry name" value="GGDEF"/>
    <property type="match status" value="1"/>
</dbReference>
<dbReference type="SUPFAM" id="SSF55073">
    <property type="entry name" value="Nucleotide cyclase"/>
    <property type="match status" value="1"/>
</dbReference>
<dbReference type="Pfam" id="PF00990">
    <property type="entry name" value="GGDEF"/>
    <property type="match status" value="1"/>
</dbReference>
<organism evidence="2">
    <name type="scientific">bioreactor metagenome</name>
    <dbReference type="NCBI Taxonomy" id="1076179"/>
    <lineage>
        <taxon>unclassified sequences</taxon>
        <taxon>metagenomes</taxon>
        <taxon>ecological metagenomes</taxon>
    </lineage>
</organism>
<dbReference type="PANTHER" id="PTHR45138">
    <property type="entry name" value="REGULATORY COMPONENTS OF SENSORY TRANSDUCTION SYSTEM"/>
    <property type="match status" value="1"/>
</dbReference>
<dbReference type="InterPro" id="IPR050469">
    <property type="entry name" value="Diguanylate_Cyclase"/>
</dbReference>
<dbReference type="EMBL" id="VSSQ01050084">
    <property type="protein sequence ID" value="MPN04153.1"/>
    <property type="molecule type" value="Genomic_DNA"/>
</dbReference>
<feature type="domain" description="GGDEF" evidence="1">
    <location>
        <begin position="1"/>
        <end position="128"/>
    </location>
</feature>